<proteinExistence type="predicted"/>
<evidence type="ECO:0000313" key="3">
    <source>
        <dbReference type="Proteomes" id="UP000008141"/>
    </source>
</evidence>
<gene>
    <name evidence="2" type="ORF">CHLNCDRAFT_137069</name>
</gene>
<dbReference type="Proteomes" id="UP000008141">
    <property type="component" value="Unassembled WGS sequence"/>
</dbReference>
<accession>E1ZLX5</accession>
<organism evidence="3">
    <name type="scientific">Chlorella variabilis</name>
    <name type="common">Green alga</name>
    <dbReference type="NCBI Taxonomy" id="554065"/>
    <lineage>
        <taxon>Eukaryota</taxon>
        <taxon>Viridiplantae</taxon>
        <taxon>Chlorophyta</taxon>
        <taxon>core chlorophytes</taxon>
        <taxon>Trebouxiophyceae</taxon>
        <taxon>Chlorellales</taxon>
        <taxon>Chlorellaceae</taxon>
        <taxon>Chlorella clade</taxon>
        <taxon>Chlorella</taxon>
    </lineage>
</organism>
<reference evidence="2 3" key="1">
    <citation type="journal article" date="2010" name="Plant Cell">
        <title>The Chlorella variabilis NC64A genome reveals adaptation to photosymbiosis, coevolution with viruses, and cryptic sex.</title>
        <authorList>
            <person name="Blanc G."/>
            <person name="Duncan G."/>
            <person name="Agarkova I."/>
            <person name="Borodovsky M."/>
            <person name="Gurnon J."/>
            <person name="Kuo A."/>
            <person name="Lindquist E."/>
            <person name="Lucas S."/>
            <person name="Pangilinan J."/>
            <person name="Polle J."/>
            <person name="Salamov A."/>
            <person name="Terry A."/>
            <person name="Yamada T."/>
            <person name="Dunigan D.D."/>
            <person name="Grigoriev I.V."/>
            <person name="Claverie J.M."/>
            <person name="Van Etten J.L."/>
        </authorList>
    </citation>
    <scope>NUCLEOTIDE SEQUENCE [LARGE SCALE GENOMIC DNA]</scope>
    <source>
        <strain evidence="2 3">NC64A</strain>
    </source>
</reference>
<dbReference type="GeneID" id="17352702"/>
<keyword evidence="3" id="KW-1185">Reference proteome</keyword>
<dbReference type="AlphaFoldDB" id="E1ZLX5"/>
<dbReference type="RefSeq" id="XP_005845443.1">
    <property type="nucleotide sequence ID" value="XM_005845381.1"/>
</dbReference>
<dbReference type="KEGG" id="cvr:CHLNCDRAFT_137069"/>
<feature type="region of interest" description="Disordered" evidence="1">
    <location>
        <begin position="31"/>
        <end position="52"/>
    </location>
</feature>
<dbReference type="EMBL" id="GL433852">
    <property type="protein sequence ID" value="EFN53341.1"/>
    <property type="molecule type" value="Genomic_DNA"/>
</dbReference>
<evidence type="ECO:0000313" key="2">
    <source>
        <dbReference type="EMBL" id="EFN53341.1"/>
    </source>
</evidence>
<dbReference type="InParanoid" id="E1ZLX5"/>
<evidence type="ECO:0000256" key="1">
    <source>
        <dbReference type="SAM" id="MobiDB-lite"/>
    </source>
</evidence>
<feature type="compositionally biased region" description="Low complexity" evidence="1">
    <location>
        <begin position="31"/>
        <end position="45"/>
    </location>
</feature>
<sequence>MWVRIVALERYKGFRGRRLAQAGSEQAASIIQQQQQQQVPATANQTSEGGVPGGLLPLTAALRRALDIGRADLLADMDTGEDGVTAAAAAGSLDSYLYGDMPDLNSGRNSYPKADHINFVTRQGHC</sequence>
<name>E1ZLX5_CHLVA</name>
<protein>
    <submittedName>
        <fullName evidence="2">Uncharacterized protein</fullName>
    </submittedName>
</protein>